<dbReference type="AlphaFoldDB" id="A0A0K1ZI57"/>
<name>A0A0K1ZI57_RALSL</name>
<evidence type="ECO:0000313" key="2">
    <source>
        <dbReference type="EMBL" id="CUV35010.1"/>
    </source>
</evidence>
<dbReference type="EMBL" id="LN899826">
    <property type="protein sequence ID" value="CUV39954.1"/>
    <property type="molecule type" value="Genomic_DNA"/>
</dbReference>
<protein>
    <submittedName>
        <fullName evidence="2">Uncharacterized protein</fullName>
    </submittedName>
</protein>
<gene>
    <name evidence="6" type="ORF">LH706_05310</name>
    <name evidence="1" type="ORF">RUN1744_v1_500006</name>
    <name evidence="5" type="ORF">RUN215_v1_340081</name>
    <name evidence="2" type="ORF">TD1301_v1_1180004</name>
    <name evidence="3" type="ORF">TF3108_v1_350064</name>
    <name evidence="4" type="ORF">TO10_v1_100047</name>
</gene>
<reference evidence="2" key="1">
    <citation type="submission" date="2015-10" db="EMBL/GenBank/DDBJ databases">
        <authorList>
            <person name="Gilbert D.G."/>
        </authorList>
    </citation>
    <scope>NUCLEOTIDE SEQUENCE</scope>
    <source>
        <strain evidence="2">Phyl III-seqv23</strain>
    </source>
</reference>
<dbReference type="EMBL" id="LN899820">
    <property type="protein sequence ID" value="CUV54469.1"/>
    <property type="molecule type" value="Genomic_DNA"/>
</dbReference>
<dbReference type="EMBL" id="CP085043">
    <property type="protein sequence ID" value="UZF15866.1"/>
    <property type="molecule type" value="Genomic_DNA"/>
</dbReference>
<evidence type="ECO:0000313" key="6">
    <source>
        <dbReference type="EMBL" id="UZF15866.1"/>
    </source>
</evidence>
<dbReference type="EMBL" id="LN899827">
    <property type="protein sequence ID" value="CUV43722.1"/>
    <property type="molecule type" value="Genomic_DNA"/>
</dbReference>
<evidence type="ECO:0000313" key="5">
    <source>
        <dbReference type="EMBL" id="CUV54469.1"/>
    </source>
</evidence>
<proteinExistence type="predicted"/>
<evidence type="ECO:0000313" key="4">
    <source>
        <dbReference type="EMBL" id="CUV43722.1"/>
    </source>
</evidence>
<evidence type="ECO:0000313" key="1">
    <source>
        <dbReference type="EMBL" id="CUV23817.1"/>
    </source>
</evidence>
<reference evidence="6" key="2">
    <citation type="submission" date="2021-10" db="EMBL/GenBank/DDBJ databases">
        <title>Complete genome sequences of five Ralstonia solancearum strains isolated from sunflower.</title>
        <authorList>
            <person name="She X."/>
            <person name="He Z."/>
        </authorList>
    </citation>
    <scope>NUCLEOTIDE SEQUENCE</scope>
    <source>
        <strain evidence="6">RS638</strain>
    </source>
</reference>
<organism evidence="2">
    <name type="scientific">Ralstonia solanacearum</name>
    <name type="common">Pseudomonas solanacearum</name>
    <dbReference type="NCBI Taxonomy" id="305"/>
    <lineage>
        <taxon>Bacteria</taxon>
        <taxon>Pseudomonadati</taxon>
        <taxon>Pseudomonadota</taxon>
        <taxon>Betaproteobacteria</taxon>
        <taxon>Burkholderiales</taxon>
        <taxon>Burkholderiaceae</taxon>
        <taxon>Ralstonia</taxon>
        <taxon>Ralstonia solanacearum species complex</taxon>
    </lineage>
</organism>
<accession>A0A0K1ZI57</accession>
<dbReference type="EMBL" id="LN899823">
    <property type="protein sequence ID" value="CUV23817.1"/>
    <property type="molecule type" value="Genomic_DNA"/>
</dbReference>
<dbReference type="PATRIC" id="fig|305.108.peg.2232"/>
<dbReference type="EMBL" id="LN899825">
    <property type="protein sequence ID" value="CUV35010.1"/>
    <property type="molecule type" value="Genomic_DNA"/>
</dbReference>
<evidence type="ECO:0000313" key="3">
    <source>
        <dbReference type="EMBL" id="CUV39954.1"/>
    </source>
</evidence>
<sequence>MSHTSGSIARFEVDGVAYQARLFAIPFHVPENGRVRAHAIGRPDMPFSGVHALARWLEARCLPPGVGLVMADRLFSHGAVSQWSGADGARAAKVLTQVVLGAKSSHRLWRRTAAGGFRDETAFFLGAAFVQTDAALDDVRLLGDLVPTSKWAAVANAASTMMGLHLYHPDEPEMLVDCAVLAPAWTEAAVERADGYRALTLLHSFTEGEEDIHVDIELLPPGQVVLQVESCSTRFSARFNPELLGRDMTDALLRDALALQHGNQPALH</sequence>